<dbReference type="Proteomes" id="UP001595711">
    <property type="component" value="Unassembled WGS sequence"/>
</dbReference>
<keyword evidence="3" id="KW-0413">Isomerase</keyword>
<proteinExistence type="predicted"/>
<evidence type="ECO:0000256" key="3">
    <source>
        <dbReference type="ARBA" id="ARBA00023235"/>
    </source>
</evidence>
<keyword evidence="2" id="KW-0576">Peroxisome</keyword>
<dbReference type="InterPro" id="IPR001753">
    <property type="entry name" value="Enoyl-CoA_hydra/iso"/>
</dbReference>
<dbReference type="CDD" id="cd06558">
    <property type="entry name" value="crotonase-like"/>
    <property type="match status" value="1"/>
</dbReference>
<organism evidence="4 5">
    <name type="scientific">Ferrovibrio xuzhouensis</name>
    <dbReference type="NCBI Taxonomy" id="1576914"/>
    <lineage>
        <taxon>Bacteria</taxon>
        <taxon>Pseudomonadati</taxon>
        <taxon>Pseudomonadota</taxon>
        <taxon>Alphaproteobacteria</taxon>
        <taxon>Rhodospirillales</taxon>
        <taxon>Rhodospirillaceae</taxon>
        <taxon>Ferrovibrio</taxon>
    </lineage>
</organism>
<reference evidence="5" key="1">
    <citation type="journal article" date="2019" name="Int. J. Syst. Evol. Microbiol.">
        <title>The Global Catalogue of Microorganisms (GCM) 10K type strain sequencing project: providing services to taxonomists for standard genome sequencing and annotation.</title>
        <authorList>
            <consortium name="The Broad Institute Genomics Platform"/>
            <consortium name="The Broad Institute Genome Sequencing Center for Infectious Disease"/>
            <person name="Wu L."/>
            <person name="Ma J."/>
        </authorList>
    </citation>
    <scope>NUCLEOTIDE SEQUENCE [LARGE SCALE GENOMIC DNA]</scope>
    <source>
        <strain evidence="5">KCTC 42182</strain>
    </source>
</reference>
<dbReference type="Gene3D" id="3.90.226.10">
    <property type="entry name" value="2-enoyl-CoA Hydratase, Chain A, domain 1"/>
    <property type="match status" value="1"/>
</dbReference>
<comment type="subcellular location">
    <subcellularLocation>
        <location evidence="1">Peroxisome</location>
    </subcellularLocation>
</comment>
<evidence type="ECO:0000313" key="4">
    <source>
        <dbReference type="EMBL" id="MFC3676711.1"/>
    </source>
</evidence>
<protein>
    <submittedName>
        <fullName evidence="4">Enoyl-CoA hydratase</fullName>
    </submittedName>
</protein>
<dbReference type="Pfam" id="PF00378">
    <property type="entry name" value="ECH_1"/>
    <property type="match status" value="1"/>
</dbReference>
<evidence type="ECO:0000256" key="1">
    <source>
        <dbReference type="ARBA" id="ARBA00004275"/>
    </source>
</evidence>
<dbReference type="PANTHER" id="PTHR43684">
    <property type="match status" value="1"/>
</dbReference>
<dbReference type="InterPro" id="IPR051053">
    <property type="entry name" value="ECH/Chromodomain_protein"/>
</dbReference>
<keyword evidence="5" id="KW-1185">Reference proteome</keyword>
<dbReference type="SUPFAM" id="SSF52096">
    <property type="entry name" value="ClpP/crotonase"/>
    <property type="match status" value="1"/>
</dbReference>
<dbReference type="RefSeq" id="WP_379727810.1">
    <property type="nucleotide sequence ID" value="NZ_JBHRYJ010000003.1"/>
</dbReference>
<evidence type="ECO:0000256" key="2">
    <source>
        <dbReference type="ARBA" id="ARBA00023140"/>
    </source>
</evidence>
<dbReference type="InterPro" id="IPR029045">
    <property type="entry name" value="ClpP/crotonase-like_dom_sf"/>
</dbReference>
<name>A0ABV7VJJ4_9PROT</name>
<evidence type="ECO:0000313" key="5">
    <source>
        <dbReference type="Proteomes" id="UP001595711"/>
    </source>
</evidence>
<gene>
    <name evidence="4" type="ORF">ACFOOQ_14230</name>
</gene>
<dbReference type="EMBL" id="JBHRYJ010000003">
    <property type="protein sequence ID" value="MFC3676711.1"/>
    <property type="molecule type" value="Genomic_DNA"/>
</dbReference>
<comment type="caution">
    <text evidence="4">The sequence shown here is derived from an EMBL/GenBank/DDBJ whole genome shotgun (WGS) entry which is preliminary data.</text>
</comment>
<sequence length="251" mass="26189">MSEIVTQTSDGVLTITINRPDKKNALTQAMYGAMADALEAAETDAAVRAVLIAGVAGAFTAGNDLQDFLSNPPRGENAPVFRFLRAISSASKPLVAAVTGVAVGVGSTMLLHCDLVYAAESAKFSFPFVNLALVPEAASSLLLPRMVGYHKAAEMILLGEPFDAAAAVASGIANAVCPDESVVATALATARKLAAKPPTSLKLSKQLMKQAKPDVAAQMAAEGVYFSAQLQSDEAREAMTAFFEKRPPKFN</sequence>
<accession>A0ABV7VJJ4</accession>
<dbReference type="PANTHER" id="PTHR43684:SF1">
    <property type="entry name" value="ENOYL-COA DELTA ISOMERASE 2"/>
    <property type="match status" value="1"/>
</dbReference>